<reference evidence="1" key="1">
    <citation type="submission" date="2022-01" db="EMBL/GenBank/DDBJ databases">
        <title>Collection of gut derived symbiotic bacterial strains cultured from healthy donors.</title>
        <authorList>
            <person name="Lin H."/>
            <person name="Kohout C."/>
            <person name="Waligurski E."/>
            <person name="Pamer E.G."/>
        </authorList>
    </citation>
    <scope>NUCLEOTIDE SEQUENCE</scope>
    <source>
        <strain evidence="1">DFI.1.149</strain>
    </source>
</reference>
<dbReference type="EMBL" id="JAKNDN010000002">
    <property type="protein sequence ID" value="MCG4958463.1"/>
    <property type="molecule type" value="Genomic_DNA"/>
</dbReference>
<organism evidence="1 2">
    <name type="scientific">Odoribacter splanchnicus</name>
    <dbReference type="NCBI Taxonomy" id="28118"/>
    <lineage>
        <taxon>Bacteria</taxon>
        <taxon>Pseudomonadati</taxon>
        <taxon>Bacteroidota</taxon>
        <taxon>Bacteroidia</taxon>
        <taxon>Bacteroidales</taxon>
        <taxon>Odoribacteraceae</taxon>
        <taxon>Odoribacter</taxon>
    </lineage>
</organism>
<evidence type="ECO:0000313" key="1">
    <source>
        <dbReference type="EMBL" id="MCG4958463.1"/>
    </source>
</evidence>
<dbReference type="Proteomes" id="UP001199750">
    <property type="component" value="Unassembled WGS sequence"/>
</dbReference>
<proteinExistence type="predicted"/>
<protein>
    <submittedName>
        <fullName evidence="1">Uncharacterized protein</fullName>
    </submittedName>
</protein>
<comment type="caution">
    <text evidence="1">The sequence shown here is derived from an EMBL/GenBank/DDBJ whole genome shotgun (WGS) entry which is preliminary data.</text>
</comment>
<dbReference type="RefSeq" id="WP_172720680.1">
    <property type="nucleotide sequence ID" value="NZ_JAHONY010000008.1"/>
</dbReference>
<sequence length="68" mass="7586">MTKCETKCSSSKIAVNYLLQIAGKNKKAKISSCNLQQDNYSDNFSPAICSIKNNRIDGLLQNVLKRSF</sequence>
<name>A0AAW5C0T2_9BACT</name>
<evidence type="ECO:0000313" key="2">
    <source>
        <dbReference type="Proteomes" id="UP001199750"/>
    </source>
</evidence>
<accession>A0AAW5C0T2</accession>
<dbReference type="AlphaFoldDB" id="A0AAW5C0T2"/>
<gene>
    <name evidence="1" type="ORF">L0P03_01140</name>
</gene>